<feature type="domain" description="FHA" evidence="2">
    <location>
        <begin position="663"/>
        <end position="719"/>
    </location>
</feature>
<dbReference type="CDD" id="cd22687">
    <property type="entry name" value="FHA_MCRS1"/>
    <property type="match status" value="1"/>
</dbReference>
<feature type="compositionally biased region" description="Polar residues" evidence="1">
    <location>
        <begin position="472"/>
        <end position="482"/>
    </location>
</feature>
<dbReference type="GO" id="GO:0044545">
    <property type="term" value="C:NSL complex"/>
    <property type="evidence" value="ECO:0007669"/>
    <property type="project" value="TreeGrafter"/>
</dbReference>
<protein>
    <recommendedName>
        <fullName evidence="2">FHA domain-containing protein</fullName>
    </recommendedName>
</protein>
<keyword evidence="4" id="KW-1185">Reference proteome</keyword>
<evidence type="ECO:0000313" key="3">
    <source>
        <dbReference type="EMBL" id="KAK9228040.1"/>
    </source>
</evidence>
<comment type="caution">
    <text evidence="3">The sequence shown here is derived from an EMBL/GenBank/DDBJ whole genome shotgun (WGS) entry which is preliminary data.</text>
</comment>
<dbReference type="GO" id="GO:0071339">
    <property type="term" value="C:MLL1 complex"/>
    <property type="evidence" value="ECO:0007669"/>
    <property type="project" value="InterPro"/>
</dbReference>
<dbReference type="GO" id="GO:0031011">
    <property type="term" value="C:Ino80 complex"/>
    <property type="evidence" value="ECO:0007669"/>
    <property type="project" value="InterPro"/>
</dbReference>
<dbReference type="InterPro" id="IPR008984">
    <property type="entry name" value="SMAD_FHA_dom_sf"/>
</dbReference>
<dbReference type="InterPro" id="IPR025999">
    <property type="entry name" value="MCRS_N"/>
</dbReference>
<feature type="region of interest" description="Disordered" evidence="1">
    <location>
        <begin position="322"/>
        <end position="348"/>
    </location>
</feature>
<dbReference type="GO" id="GO:0002151">
    <property type="term" value="F:G-quadruplex RNA binding"/>
    <property type="evidence" value="ECO:0007669"/>
    <property type="project" value="InterPro"/>
</dbReference>
<dbReference type="PANTHER" id="PTHR13233">
    <property type="entry name" value="MICROSPHERULE PROTEIN 1"/>
    <property type="match status" value="1"/>
</dbReference>
<feature type="region of interest" description="Disordered" evidence="1">
    <location>
        <begin position="507"/>
        <end position="534"/>
    </location>
</feature>
<dbReference type="Proteomes" id="UP001428341">
    <property type="component" value="Unassembled WGS sequence"/>
</dbReference>
<dbReference type="EMBL" id="JBCGBO010000001">
    <property type="protein sequence ID" value="KAK9228040.1"/>
    <property type="molecule type" value="Genomic_DNA"/>
</dbReference>
<feature type="region of interest" description="Disordered" evidence="1">
    <location>
        <begin position="465"/>
        <end position="493"/>
    </location>
</feature>
<dbReference type="AlphaFoldDB" id="A0AAP0MVZ1"/>
<organism evidence="3 4">
    <name type="scientific">Citrus x changshan-huyou</name>
    <dbReference type="NCBI Taxonomy" id="2935761"/>
    <lineage>
        <taxon>Eukaryota</taxon>
        <taxon>Viridiplantae</taxon>
        <taxon>Streptophyta</taxon>
        <taxon>Embryophyta</taxon>
        <taxon>Tracheophyta</taxon>
        <taxon>Spermatophyta</taxon>
        <taxon>Magnoliopsida</taxon>
        <taxon>eudicotyledons</taxon>
        <taxon>Gunneridae</taxon>
        <taxon>Pentapetalae</taxon>
        <taxon>rosids</taxon>
        <taxon>malvids</taxon>
        <taxon>Sapindales</taxon>
        <taxon>Rutaceae</taxon>
        <taxon>Aurantioideae</taxon>
        <taxon>Citrus</taxon>
    </lineage>
</organism>
<dbReference type="SUPFAM" id="SSF49879">
    <property type="entry name" value="SMAD/FHA domain"/>
    <property type="match status" value="1"/>
</dbReference>
<evidence type="ECO:0000259" key="2">
    <source>
        <dbReference type="PROSITE" id="PS50006"/>
    </source>
</evidence>
<dbReference type="InterPro" id="IPR037912">
    <property type="entry name" value="MCRS1"/>
</dbReference>
<dbReference type="GO" id="GO:0045944">
    <property type="term" value="P:positive regulation of transcription by RNA polymerase II"/>
    <property type="evidence" value="ECO:0007669"/>
    <property type="project" value="TreeGrafter"/>
</dbReference>
<feature type="compositionally biased region" description="Polar residues" evidence="1">
    <location>
        <begin position="328"/>
        <end position="342"/>
    </location>
</feature>
<gene>
    <name evidence="3" type="ORF">WN944_020987</name>
</gene>
<proteinExistence type="predicted"/>
<sequence>MAALAASVSSWIPEDDILLKNAVEAGASLEALAKGAVRFSRKFTIQELRDRWHSLLYDPVISAEASARMVEFELSASSKSIRSGIGMDAAEFTPKRKVETVRRLYHALRKKICIQPSNSPNINILGSPNRNGSICDGVACQGNHETRVVSSMLGDCVQNRFEFQEMDIDLLPCATQDNNFAQESVAHDVFEQKIKHENPAHIMGEALVDFENCPSFEGMGPSNTLPESDASFHSLGCSSPQTRTPLWKTIEDMPAPAMPINLSHEVKGQTSEETFILTDDMDEKKISLSAISETDLADLSDSLLNLENDDQLHPMDADAKATIDKPCSNRNNPILLSSPKSNAHQEDVPDTQLPGTCLAIPDGSSHAELEVMVVQSPSGKGNQHDVCSSDVKVPSSSLFRNFQSHDHPEREMECILNSEDLEIPCNDDFIPGKVITSSAVQALHKEVSDLAPSFTTWKKNEKKLSLRKEDNSSPSFTASQMGGSDLFPGSSHNQLFSGGVKSKSLDVISPAGVPKNAENDHADPSQCRSRLATPKSIAQAAVEQDSLSAFNVTDLQLHASSSTNPSTLGQEASLDHEESESDDDIPYFSDIESLILDMDLCPDDWDQCFSKEVSRYQHEDTKRTIIRLEQCAQSAMQRAISYQGALAIFYGRCLKHYIKTTEIILGRATDGIDVDIDLGREGRANKISRRQALIKMEQDGSFFLKNLGKSSMFLNGKEIATGQAGSLSSSSLIEIREMAFVFEINHKSVREYVANATKRNQEKNTNFEWSERVP</sequence>
<dbReference type="Gene3D" id="2.60.200.20">
    <property type="match status" value="1"/>
</dbReference>
<accession>A0AAP0MVZ1</accession>
<dbReference type="PROSITE" id="PS50006">
    <property type="entry name" value="FHA_DOMAIN"/>
    <property type="match status" value="1"/>
</dbReference>
<dbReference type="PANTHER" id="PTHR13233:SF0">
    <property type="entry name" value="MICROSPHERULE PROTEIN 1"/>
    <property type="match status" value="1"/>
</dbReference>
<dbReference type="InterPro" id="IPR000253">
    <property type="entry name" value="FHA_dom"/>
</dbReference>
<feature type="region of interest" description="Disordered" evidence="1">
    <location>
        <begin position="560"/>
        <end position="582"/>
    </location>
</feature>
<dbReference type="SMART" id="SM00240">
    <property type="entry name" value="FHA"/>
    <property type="match status" value="1"/>
</dbReference>
<dbReference type="Pfam" id="PF00498">
    <property type="entry name" value="FHA"/>
    <property type="match status" value="1"/>
</dbReference>
<evidence type="ECO:0000313" key="4">
    <source>
        <dbReference type="Proteomes" id="UP001428341"/>
    </source>
</evidence>
<name>A0AAP0MVZ1_9ROSI</name>
<evidence type="ECO:0000256" key="1">
    <source>
        <dbReference type="SAM" id="MobiDB-lite"/>
    </source>
</evidence>
<reference evidence="3 4" key="1">
    <citation type="submission" date="2024-05" db="EMBL/GenBank/DDBJ databases">
        <title>Haplotype-resolved chromosome-level genome assembly of Huyou (Citrus changshanensis).</title>
        <authorList>
            <person name="Miao C."/>
            <person name="Chen W."/>
            <person name="Wu Y."/>
            <person name="Wang L."/>
            <person name="Zhao S."/>
            <person name="Grierson D."/>
            <person name="Xu C."/>
            <person name="Chen K."/>
        </authorList>
    </citation>
    <scope>NUCLEOTIDE SEQUENCE [LARGE SCALE GENOMIC DNA]</scope>
    <source>
        <strain evidence="3">01-14</strain>
        <tissue evidence="3">Leaf</tissue>
    </source>
</reference>
<feature type="compositionally biased region" description="Polar residues" evidence="1">
    <location>
        <begin position="560"/>
        <end position="570"/>
    </location>
</feature>
<dbReference type="Pfam" id="PF13325">
    <property type="entry name" value="MCRS_N"/>
    <property type="match status" value="1"/>
</dbReference>